<evidence type="ECO:0008006" key="4">
    <source>
        <dbReference type="Google" id="ProtNLM"/>
    </source>
</evidence>
<sequence length="436" mass="48074">MLPRTPPKPTNKAPTPSTSATPARRTLVEMLSPAFTRVKRPTESAHMEMAKEYRQTGLQALAASRNLKGELKTAITEAIEGLFGVVGLIDPSPTTPPNPPAPAPHTPQATKATITPSTTTPPTDTHIHTTQLLQKLEAHSRLLDESNKALQEHTRVLKASPKPAPPEIQPVSADPHKTYKSYAKAAATPKPPAGPSIIVSGEGLDTTEQILTQISRTVNFREGGYAPLRVTPLSKQKIKLVFEREEHKQHTISRLQNNTKINTQEEKRIDPMIILKGISKNIPEFELTKTIKDQNTTLTKHTFTVKFIANNRNTSLYNAVLNTTPSAWKAFADLGRVNIGMQRVHSDNFSPFRQCQNCLNFGHTKSRCPNTTPTCAKCSAHHPTAECKAEVHNCTNCAEHNKQFNTNTGTLHRADSDKCPKVTAMRARVEAKINYI</sequence>
<feature type="compositionally biased region" description="Pro residues" evidence="1">
    <location>
        <begin position="93"/>
        <end position="105"/>
    </location>
</feature>
<dbReference type="Proteomes" id="UP000663880">
    <property type="component" value="Unassembled WGS sequence"/>
</dbReference>
<gene>
    <name evidence="2" type="ORF">PMACD_LOCUS13073</name>
</gene>
<dbReference type="OrthoDB" id="10022108at2759"/>
<keyword evidence="3" id="KW-1185">Reference proteome</keyword>
<reference evidence="2" key="1">
    <citation type="submission" date="2021-02" db="EMBL/GenBank/DDBJ databases">
        <authorList>
            <person name="Steward A R."/>
        </authorList>
    </citation>
    <scope>NUCLEOTIDE SEQUENCE</scope>
</reference>
<dbReference type="EMBL" id="CAJOBZ010000058">
    <property type="protein sequence ID" value="CAF4921534.1"/>
    <property type="molecule type" value="Genomic_DNA"/>
</dbReference>
<evidence type="ECO:0000256" key="1">
    <source>
        <dbReference type="SAM" id="MobiDB-lite"/>
    </source>
</evidence>
<comment type="caution">
    <text evidence="2">The sequence shown here is derived from an EMBL/GenBank/DDBJ whole genome shotgun (WGS) entry which is preliminary data.</text>
</comment>
<organism evidence="2 3">
    <name type="scientific">Pieris macdunnoughi</name>
    <dbReference type="NCBI Taxonomy" id="345717"/>
    <lineage>
        <taxon>Eukaryota</taxon>
        <taxon>Metazoa</taxon>
        <taxon>Ecdysozoa</taxon>
        <taxon>Arthropoda</taxon>
        <taxon>Hexapoda</taxon>
        <taxon>Insecta</taxon>
        <taxon>Pterygota</taxon>
        <taxon>Neoptera</taxon>
        <taxon>Endopterygota</taxon>
        <taxon>Lepidoptera</taxon>
        <taxon>Glossata</taxon>
        <taxon>Ditrysia</taxon>
        <taxon>Papilionoidea</taxon>
        <taxon>Pieridae</taxon>
        <taxon>Pierinae</taxon>
        <taxon>Pieris</taxon>
    </lineage>
</organism>
<feature type="region of interest" description="Disordered" evidence="1">
    <location>
        <begin position="1"/>
        <end position="24"/>
    </location>
</feature>
<proteinExistence type="predicted"/>
<feature type="region of interest" description="Disordered" evidence="1">
    <location>
        <begin position="91"/>
        <end position="125"/>
    </location>
</feature>
<name>A0A821WBS8_9NEOP</name>
<dbReference type="AlphaFoldDB" id="A0A821WBS8"/>
<feature type="compositionally biased region" description="Low complexity" evidence="1">
    <location>
        <begin position="106"/>
        <end position="125"/>
    </location>
</feature>
<evidence type="ECO:0000313" key="2">
    <source>
        <dbReference type="EMBL" id="CAF4921534.1"/>
    </source>
</evidence>
<feature type="compositionally biased region" description="Low complexity" evidence="1">
    <location>
        <begin position="10"/>
        <end position="24"/>
    </location>
</feature>
<accession>A0A821WBS8</accession>
<protein>
    <recommendedName>
        <fullName evidence="4">Gag-like protein</fullName>
    </recommendedName>
</protein>
<evidence type="ECO:0000313" key="3">
    <source>
        <dbReference type="Proteomes" id="UP000663880"/>
    </source>
</evidence>